<reference evidence="2 3" key="1">
    <citation type="submission" date="2006-10" db="EMBL/GenBank/DDBJ databases">
        <title>Complete sequence of chromosome of Pelobacter propionicus DSM 2379.</title>
        <authorList>
            <consortium name="US DOE Joint Genome Institute"/>
            <person name="Copeland A."/>
            <person name="Lucas S."/>
            <person name="Lapidus A."/>
            <person name="Barry K."/>
            <person name="Detter J.C."/>
            <person name="Glavina del Rio T."/>
            <person name="Hammon N."/>
            <person name="Israni S."/>
            <person name="Dalin E."/>
            <person name="Tice H."/>
            <person name="Pitluck S."/>
            <person name="Saunders E."/>
            <person name="Brettin T."/>
            <person name="Bruce D."/>
            <person name="Han C."/>
            <person name="Tapia R."/>
            <person name="Schmutz J."/>
            <person name="Larimer F."/>
            <person name="Land M."/>
            <person name="Hauser L."/>
            <person name="Kyrpides N."/>
            <person name="Kim E."/>
            <person name="Lovley D."/>
            <person name="Richardson P."/>
        </authorList>
    </citation>
    <scope>NUCLEOTIDE SEQUENCE [LARGE SCALE GENOMIC DNA]</scope>
    <source>
        <strain evidence="3">DSM 2379 / NBRC 103807 / OttBd1</strain>
    </source>
</reference>
<dbReference type="KEGG" id="ppd:Ppro_1450"/>
<proteinExistence type="predicted"/>
<dbReference type="Proteomes" id="UP000006732">
    <property type="component" value="Chromosome"/>
</dbReference>
<dbReference type="HOGENOM" id="CLU_2509760_0_0_7"/>
<feature type="region of interest" description="Disordered" evidence="1">
    <location>
        <begin position="50"/>
        <end position="85"/>
    </location>
</feature>
<dbReference type="AlphaFoldDB" id="A1ANZ6"/>
<protein>
    <submittedName>
        <fullName evidence="2">Uncharacterized protein</fullName>
    </submittedName>
</protein>
<dbReference type="EMBL" id="CP000482">
    <property type="protein sequence ID" value="ABK99066.1"/>
    <property type="molecule type" value="Genomic_DNA"/>
</dbReference>
<sequence length="85" mass="9094">MNVIKRNSILNCFTQGSFRQQFRGALTTLAERAMSDCTACDSDTELGETAGKSIAEKSGQESVPAKKGVSWRAGPTNGNKTNKVP</sequence>
<evidence type="ECO:0000256" key="1">
    <source>
        <dbReference type="SAM" id="MobiDB-lite"/>
    </source>
</evidence>
<evidence type="ECO:0000313" key="2">
    <source>
        <dbReference type="EMBL" id="ABK99066.1"/>
    </source>
</evidence>
<feature type="compositionally biased region" description="Polar residues" evidence="1">
    <location>
        <begin position="76"/>
        <end position="85"/>
    </location>
</feature>
<gene>
    <name evidence="2" type="ordered locus">Ppro_1450</name>
</gene>
<organism evidence="2 3">
    <name type="scientific">Pelobacter propionicus (strain DSM 2379 / NBRC 103807 / OttBd1)</name>
    <dbReference type="NCBI Taxonomy" id="338966"/>
    <lineage>
        <taxon>Bacteria</taxon>
        <taxon>Pseudomonadati</taxon>
        <taxon>Thermodesulfobacteriota</taxon>
        <taxon>Desulfuromonadia</taxon>
        <taxon>Desulfuromonadales</taxon>
        <taxon>Desulfuromonadaceae</taxon>
        <taxon>Pelobacter</taxon>
    </lineage>
</organism>
<keyword evidence="3" id="KW-1185">Reference proteome</keyword>
<name>A1ANZ6_PELPD</name>
<evidence type="ECO:0000313" key="3">
    <source>
        <dbReference type="Proteomes" id="UP000006732"/>
    </source>
</evidence>
<accession>A1ANZ6</accession>